<keyword evidence="2" id="KW-1185">Reference proteome</keyword>
<sequence length="62" mass="6936">MCQGYRRDGENETADMLGKFASEACEICVAPSQSVRWLDWSYAHRGKRMANVRVLAEGSLLA</sequence>
<name>A0A2R6NJD0_9APHY</name>
<comment type="caution">
    <text evidence="1">The sequence shown here is derived from an EMBL/GenBank/DDBJ whole genome shotgun (WGS) entry which is preliminary data.</text>
</comment>
<protein>
    <submittedName>
        <fullName evidence="1">Uncharacterized protein</fullName>
    </submittedName>
</protein>
<gene>
    <name evidence="1" type="ORF">PHLCEN_2v11667</name>
</gene>
<dbReference type="EMBL" id="MLYV02001176">
    <property type="protein sequence ID" value="PSR72453.1"/>
    <property type="molecule type" value="Genomic_DNA"/>
</dbReference>
<accession>A0A2R6NJD0</accession>
<reference evidence="1 2" key="1">
    <citation type="submission" date="2018-02" db="EMBL/GenBank/DDBJ databases">
        <title>Genome sequence of the basidiomycete white-rot fungus Phlebia centrifuga.</title>
        <authorList>
            <person name="Granchi Z."/>
            <person name="Peng M."/>
            <person name="de Vries R.P."/>
            <person name="Hilden K."/>
            <person name="Makela M.R."/>
            <person name="Grigoriev I."/>
            <person name="Riley R."/>
        </authorList>
    </citation>
    <scope>NUCLEOTIDE SEQUENCE [LARGE SCALE GENOMIC DNA]</scope>
    <source>
        <strain evidence="1 2">FBCC195</strain>
    </source>
</reference>
<proteinExistence type="predicted"/>
<evidence type="ECO:0000313" key="1">
    <source>
        <dbReference type="EMBL" id="PSR72453.1"/>
    </source>
</evidence>
<dbReference type="Proteomes" id="UP000186601">
    <property type="component" value="Unassembled WGS sequence"/>
</dbReference>
<organism evidence="1 2">
    <name type="scientific">Hermanssonia centrifuga</name>
    <dbReference type="NCBI Taxonomy" id="98765"/>
    <lineage>
        <taxon>Eukaryota</taxon>
        <taxon>Fungi</taxon>
        <taxon>Dikarya</taxon>
        <taxon>Basidiomycota</taxon>
        <taxon>Agaricomycotina</taxon>
        <taxon>Agaricomycetes</taxon>
        <taxon>Polyporales</taxon>
        <taxon>Meruliaceae</taxon>
        <taxon>Hermanssonia</taxon>
    </lineage>
</organism>
<dbReference type="AlphaFoldDB" id="A0A2R6NJD0"/>
<evidence type="ECO:0000313" key="2">
    <source>
        <dbReference type="Proteomes" id="UP000186601"/>
    </source>
</evidence>